<dbReference type="SUPFAM" id="SSF101478">
    <property type="entry name" value="ADP-ribosylglycohydrolase"/>
    <property type="match status" value="1"/>
</dbReference>
<dbReference type="Pfam" id="PF03747">
    <property type="entry name" value="ADP_ribosyl_GH"/>
    <property type="match status" value="1"/>
</dbReference>
<feature type="binding site" evidence="1">
    <location>
        <position position="264"/>
    </location>
    <ligand>
        <name>Mg(2+)</name>
        <dbReference type="ChEBI" id="CHEBI:18420"/>
        <label>1</label>
    </ligand>
</feature>
<proteinExistence type="predicted"/>
<dbReference type="InterPro" id="IPR036705">
    <property type="entry name" value="Ribosyl_crysJ1_sf"/>
</dbReference>
<feature type="binding site" evidence="1">
    <location>
        <position position="53"/>
    </location>
    <ligand>
        <name>Mg(2+)</name>
        <dbReference type="ChEBI" id="CHEBI:18420"/>
        <label>1</label>
    </ligand>
</feature>
<comment type="caution">
    <text evidence="2">The sequence shown here is derived from an EMBL/GenBank/DDBJ whole genome shotgun (WGS) entry which is preliminary data.</text>
</comment>
<name>A0A1L9BGY8_9BACT</name>
<keyword evidence="1" id="KW-0479">Metal-binding</keyword>
<dbReference type="RefSeq" id="WP_071898082.1">
    <property type="nucleotide sequence ID" value="NZ_MPIN01000002.1"/>
</dbReference>
<dbReference type="AlphaFoldDB" id="A0A1L9BGY8"/>
<dbReference type="Gene3D" id="1.10.4080.10">
    <property type="entry name" value="ADP-ribosylation/Crystallin J1"/>
    <property type="match status" value="1"/>
</dbReference>
<keyword evidence="1" id="KW-0460">Magnesium</keyword>
<gene>
    <name evidence="2" type="ORF">BON30_11475</name>
</gene>
<evidence type="ECO:0000313" key="3">
    <source>
        <dbReference type="Proteomes" id="UP000182229"/>
    </source>
</evidence>
<feature type="binding site" evidence="1">
    <location>
        <position position="52"/>
    </location>
    <ligand>
        <name>Mg(2+)</name>
        <dbReference type="ChEBI" id="CHEBI:18420"/>
        <label>1</label>
    </ligand>
</feature>
<feature type="binding site" evidence="1">
    <location>
        <position position="263"/>
    </location>
    <ligand>
        <name>Mg(2+)</name>
        <dbReference type="ChEBI" id="CHEBI:18420"/>
        <label>1</label>
    </ligand>
</feature>
<dbReference type="InterPro" id="IPR005502">
    <property type="entry name" value="Ribosyl_crysJ1"/>
</dbReference>
<dbReference type="GO" id="GO:0046872">
    <property type="term" value="F:metal ion binding"/>
    <property type="evidence" value="ECO:0007669"/>
    <property type="project" value="UniProtKB-KW"/>
</dbReference>
<comment type="cofactor">
    <cofactor evidence="1">
        <name>Mg(2+)</name>
        <dbReference type="ChEBI" id="CHEBI:18420"/>
    </cofactor>
    <text evidence="1">Binds 2 magnesium ions per subunit.</text>
</comment>
<feature type="binding site" evidence="1">
    <location>
        <position position="54"/>
    </location>
    <ligand>
        <name>Mg(2+)</name>
        <dbReference type="ChEBI" id="CHEBI:18420"/>
        <label>1</label>
    </ligand>
</feature>
<dbReference type="Proteomes" id="UP000182229">
    <property type="component" value="Unassembled WGS sequence"/>
</dbReference>
<dbReference type="STRING" id="83449.BON30_11475"/>
<keyword evidence="3" id="KW-1185">Reference proteome</keyword>
<accession>A0A1L9BGY8</accession>
<evidence type="ECO:0000256" key="1">
    <source>
        <dbReference type="PIRSR" id="PIRSR605502-1"/>
    </source>
</evidence>
<dbReference type="EMBL" id="MPIN01000002">
    <property type="protein sequence ID" value="OJH41466.1"/>
    <property type="molecule type" value="Genomic_DNA"/>
</dbReference>
<reference evidence="3" key="1">
    <citation type="submission" date="2016-11" db="EMBL/GenBank/DDBJ databases">
        <authorList>
            <person name="Shukria A."/>
            <person name="Stevens D.C."/>
        </authorList>
    </citation>
    <scope>NUCLEOTIDE SEQUENCE [LARGE SCALE GENOMIC DNA]</scope>
    <source>
        <strain evidence="3">Cbfe23</strain>
    </source>
</reference>
<keyword evidence="2" id="KW-0378">Hydrolase</keyword>
<dbReference type="PANTHER" id="PTHR16222:SF12">
    <property type="entry name" value="ADP-RIBOSYLGLYCOHYDROLASE-RELATED"/>
    <property type="match status" value="1"/>
</dbReference>
<feature type="binding site" evidence="1">
    <location>
        <position position="261"/>
    </location>
    <ligand>
        <name>Mg(2+)</name>
        <dbReference type="ChEBI" id="CHEBI:18420"/>
        <label>1</label>
    </ligand>
</feature>
<dbReference type="InterPro" id="IPR050792">
    <property type="entry name" value="ADP-ribosylglycohydrolase"/>
</dbReference>
<dbReference type="OrthoDB" id="9798107at2"/>
<evidence type="ECO:0000313" key="2">
    <source>
        <dbReference type="EMBL" id="OJH41466.1"/>
    </source>
</evidence>
<dbReference type="PANTHER" id="PTHR16222">
    <property type="entry name" value="ADP-RIBOSYLGLYCOHYDROLASE"/>
    <property type="match status" value="1"/>
</dbReference>
<sequence length="353" mass="37742">MKQDAILGALLGTVVGDALGLPREGLSRRRALRMFGGAPLHHRFFLGRGVGSDDTEHACMVAQTLLAAPDSPEHFARNLAWRLRGWLLGLPAGIGWATLRATVKLWLGFPPGRSGVVSAGNGPAMRAPLLGVCLAEHPERLEAFVRASSRMTHRDARAEQGALAVALAAAHGARRGGVDAEEMMREWAARIDEPSLREALARLRAAWERGASVPEFAAELGLAEGVSGYVMHTVPVVLYAWLRHGTDFQRAVEEVILLGGDSDTTGAIVGALAGATTGAGAIPPRWLEGLAEWPRSVGWLRRLGERLATRFSGPEALAAPGALPLFWPALLPRNLLVLGLVLGHGFRRLLPPY</sequence>
<protein>
    <submittedName>
        <fullName evidence="2">ADP-ribosylglycohydrolase</fullName>
    </submittedName>
</protein>
<organism evidence="2 3">
    <name type="scientific">Cystobacter ferrugineus</name>
    <dbReference type="NCBI Taxonomy" id="83449"/>
    <lineage>
        <taxon>Bacteria</taxon>
        <taxon>Pseudomonadati</taxon>
        <taxon>Myxococcota</taxon>
        <taxon>Myxococcia</taxon>
        <taxon>Myxococcales</taxon>
        <taxon>Cystobacterineae</taxon>
        <taxon>Archangiaceae</taxon>
        <taxon>Cystobacter</taxon>
    </lineage>
</organism>
<reference evidence="2 3" key="2">
    <citation type="submission" date="2016-12" db="EMBL/GenBank/DDBJ databases">
        <title>Draft Genome Sequence of Cystobacter ferrugineus Strain Cbfe23.</title>
        <authorList>
            <person name="Akbar S."/>
            <person name="Dowd S.E."/>
            <person name="Stevens D.C."/>
        </authorList>
    </citation>
    <scope>NUCLEOTIDE SEQUENCE [LARGE SCALE GENOMIC DNA]</scope>
    <source>
        <strain evidence="2 3">Cbfe23</strain>
    </source>
</reference>
<dbReference type="GO" id="GO:0016787">
    <property type="term" value="F:hydrolase activity"/>
    <property type="evidence" value="ECO:0007669"/>
    <property type="project" value="UniProtKB-KW"/>
</dbReference>